<dbReference type="InterPro" id="IPR003599">
    <property type="entry name" value="Ig_sub"/>
</dbReference>
<dbReference type="InterPro" id="IPR037448">
    <property type="entry name" value="Zig-8"/>
</dbReference>
<dbReference type="PANTHER" id="PTHR23279:SF12">
    <property type="entry name" value="DEFECTIVE PROBOSCIS EXTENSION RESPONSE 14, ISOFORM A-RELATED"/>
    <property type="match status" value="1"/>
</dbReference>
<feature type="domain" description="Ig-like" evidence="3">
    <location>
        <begin position="215"/>
        <end position="312"/>
    </location>
</feature>
<dbReference type="STRING" id="66420.A0A194QG88"/>
<dbReference type="SMART" id="SM00409">
    <property type="entry name" value="IG"/>
    <property type="match status" value="2"/>
</dbReference>
<dbReference type="Pfam" id="PF07686">
    <property type="entry name" value="V-set"/>
    <property type="match status" value="1"/>
</dbReference>
<dbReference type="PANTHER" id="PTHR23279">
    <property type="entry name" value="DEFECTIVE PROBOSCIS EXTENSION RESPONSE DPR -RELATED"/>
    <property type="match status" value="1"/>
</dbReference>
<dbReference type="EMBL" id="KQ458981">
    <property type="protein sequence ID" value="KPJ04507.1"/>
    <property type="molecule type" value="Genomic_DNA"/>
</dbReference>
<dbReference type="InterPro" id="IPR036179">
    <property type="entry name" value="Ig-like_dom_sf"/>
</dbReference>
<dbReference type="GO" id="GO:0050808">
    <property type="term" value="P:synapse organization"/>
    <property type="evidence" value="ECO:0007669"/>
    <property type="project" value="TreeGrafter"/>
</dbReference>
<dbReference type="Pfam" id="PF13927">
    <property type="entry name" value="Ig_3"/>
    <property type="match status" value="1"/>
</dbReference>
<dbReference type="InterPro" id="IPR003598">
    <property type="entry name" value="Ig_sub2"/>
</dbReference>
<evidence type="ECO:0000256" key="1">
    <source>
        <dbReference type="SAM" id="Phobius"/>
    </source>
</evidence>
<dbReference type="CDD" id="cd00096">
    <property type="entry name" value="Ig"/>
    <property type="match status" value="1"/>
</dbReference>
<dbReference type="AlphaFoldDB" id="A0A194QG88"/>
<dbReference type="PROSITE" id="PS50835">
    <property type="entry name" value="IG_LIKE"/>
    <property type="match status" value="2"/>
</dbReference>
<evidence type="ECO:0000259" key="3">
    <source>
        <dbReference type="PROSITE" id="PS50835"/>
    </source>
</evidence>
<keyword evidence="2" id="KW-0732">Signal</keyword>
<evidence type="ECO:0000313" key="5">
    <source>
        <dbReference type="Proteomes" id="UP000053268"/>
    </source>
</evidence>
<reference evidence="4 5" key="1">
    <citation type="journal article" date="2015" name="Nat. Commun.">
        <title>Outbred genome sequencing and CRISPR/Cas9 gene editing in butterflies.</title>
        <authorList>
            <person name="Li X."/>
            <person name="Fan D."/>
            <person name="Zhang W."/>
            <person name="Liu G."/>
            <person name="Zhang L."/>
            <person name="Zhao L."/>
            <person name="Fang X."/>
            <person name="Chen L."/>
            <person name="Dong Y."/>
            <person name="Chen Y."/>
            <person name="Ding Y."/>
            <person name="Zhao R."/>
            <person name="Feng M."/>
            <person name="Zhu Y."/>
            <person name="Feng Y."/>
            <person name="Jiang X."/>
            <person name="Zhu D."/>
            <person name="Xiang H."/>
            <person name="Feng X."/>
            <person name="Li S."/>
            <person name="Wang J."/>
            <person name="Zhang G."/>
            <person name="Kronforst M.R."/>
            <person name="Wang W."/>
        </authorList>
    </citation>
    <scope>NUCLEOTIDE SEQUENCE [LARGE SCALE GENOMIC DNA]</scope>
    <source>
        <strain evidence="4">Ya'a_city_454_Px</strain>
        <tissue evidence="4">Whole body</tissue>
    </source>
</reference>
<organism evidence="4 5">
    <name type="scientific">Papilio xuthus</name>
    <name type="common">Asian swallowtail butterfly</name>
    <dbReference type="NCBI Taxonomy" id="66420"/>
    <lineage>
        <taxon>Eukaryota</taxon>
        <taxon>Metazoa</taxon>
        <taxon>Ecdysozoa</taxon>
        <taxon>Arthropoda</taxon>
        <taxon>Hexapoda</taxon>
        <taxon>Insecta</taxon>
        <taxon>Pterygota</taxon>
        <taxon>Neoptera</taxon>
        <taxon>Endopterygota</taxon>
        <taxon>Lepidoptera</taxon>
        <taxon>Glossata</taxon>
        <taxon>Ditrysia</taxon>
        <taxon>Papilionoidea</taxon>
        <taxon>Papilionidae</taxon>
        <taxon>Papilioninae</taxon>
        <taxon>Papilio</taxon>
    </lineage>
</organism>
<dbReference type="SMART" id="SM00406">
    <property type="entry name" value="IGv"/>
    <property type="match status" value="2"/>
</dbReference>
<keyword evidence="1" id="KW-0812">Transmembrane</keyword>
<sequence length="387" mass="42552">MLWSVGIFLLTQIGVCQFATDPTTTESNTVSSFYVLSTGVVPAPVMLKLGNSTIDSTKSFKVPQPTSDVTDSGRTITNQPNLILDMVPHVVSAKNTYFDHDRKYGPNFEDTPKGNVTKITVQLGEDAYLNCRISLLQDKTVSWVRRRGKEELPELLTVGAVTYAADNRVTVAKRYPGNWRLLIKEVKPDDEGIYECQISTHPPRVSRIYLHVNTPQVWVVDEAGAPLSEKYYEAESTLALVCRARHVDTPTVLTWIHEGRALNADTTRGGISVKTEQVSGGADSLLRLARVNSSDAGNYTCAVRGARPHTVAVHVLNEESLAELHAGAKRIQLPSNSVTTLVLLITFNDSLTLSKTLILFATTLPLLNTLNIYITLIIGYSILFLPT</sequence>
<keyword evidence="1" id="KW-1133">Transmembrane helix</keyword>
<dbReference type="InterPro" id="IPR007110">
    <property type="entry name" value="Ig-like_dom"/>
</dbReference>
<dbReference type="Proteomes" id="UP000053268">
    <property type="component" value="Unassembled WGS sequence"/>
</dbReference>
<keyword evidence="1" id="KW-0472">Membrane</keyword>
<accession>A0A194QG88</accession>
<dbReference type="Gene3D" id="2.60.40.10">
    <property type="entry name" value="Immunoglobulins"/>
    <property type="match status" value="2"/>
</dbReference>
<feature type="domain" description="Ig-like" evidence="3">
    <location>
        <begin position="106"/>
        <end position="206"/>
    </location>
</feature>
<dbReference type="InterPro" id="IPR013783">
    <property type="entry name" value="Ig-like_fold"/>
</dbReference>
<gene>
    <name evidence="4" type="ORF">RR46_01972</name>
</gene>
<dbReference type="SMART" id="SM00408">
    <property type="entry name" value="IGc2"/>
    <property type="match status" value="2"/>
</dbReference>
<feature type="chain" id="PRO_5008264313" evidence="2">
    <location>
        <begin position="19"/>
        <end position="387"/>
    </location>
</feature>
<name>A0A194QG88_PAPXU</name>
<evidence type="ECO:0000256" key="2">
    <source>
        <dbReference type="SAM" id="SignalP"/>
    </source>
</evidence>
<protein>
    <submittedName>
        <fullName evidence="4">Hemicentin-2</fullName>
    </submittedName>
</protein>
<dbReference type="GO" id="GO:0032589">
    <property type="term" value="C:neuron projection membrane"/>
    <property type="evidence" value="ECO:0007669"/>
    <property type="project" value="TreeGrafter"/>
</dbReference>
<feature type="signal peptide" evidence="2">
    <location>
        <begin position="1"/>
        <end position="18"/>
    </location>
</feature>
<dbReference type="InterPro" id="IPR013106">
    <property type="entry name" value="Ig_V-set"/>
</dbReference>
<evidence type="ECO:0000313" key="4">
    <source>
        <dbReference type="EMBL" id="KPJ04507.1"/>
    </source>
</evidence>
<dbReference type="SUPFAM" id="SSF48726">
    <property type="entry name" value="Immunoglobulin"/>
    <property type="match status" value="2"/>
</dbReference>
<keyword evidence="5" id="KW-1185">Reference proteome</keyword>
<feature type="transmembrane region" description="Helical" evidence="1">
    <location>
        <begin position="357"/>
        <end position="385"/>
    </location>
</feature>
<proteinExistence type="predicted"/>
<dbReference type="FunFam" id="2.60.40.10:FF:001606">
    <property type="entry name" value="uncharacterized protein LOC108091111"/>
    <property type="match status" value="1"/>
</dbReference>